<reference evidence="3 4" key="1">
    <citation type="submission" date="2020-07" db="EMBL/GenBank/DDBJ databases">
        <title>Sequencing the genomes of 1000 actinobacteria strains.</title>
        <authorList>
            <person name="Klenk H.-P."/>
        </authorList>
    </citation>
    <scope>NUCLEOTIDE SEQUENCE [LARGE SCALE GENOMIC DNA]</scope>
    <source>
        <strain evidence="3 4">DSM 7487</strain>
    </source>
</reference>
<dbReference type="RefSeq" id="WP_179750844.1">
    <property type="nucleotide sequence ID" value="NZ_BAAAGN010000005.1"/>
</dbReference>
<evidence type="ECO:0000313" key="3">
    <source>
        <dbReference type="EMBL" id="NYD22104.1"/>
    </source>
</evidence>
<evidence type="ECO:0000313" key="4">
    <source>
        <dbReference type="Proteomes" id="UP000521922"/>
    </source>
</evidence>
<dbReference type="InterPro" id="IPR029787">
    <property type="entry name" value="Nucleotide_cyclase"/>
</dbReference>
<dbReference type="AlphaFoldDB" id="A0A7Y9J0A1"/>
<sequence>MGSGVVLLVAACVVAALALVVAGWSWWAVLRERRALCAVRERLVLAESRPPRTDPLTGLLSGAAFAALVAARVQDGPPVALLHLDLDGFRAVNSTRGRAAGDAVLVEVARRLRTAVRGRAAGADELARLGGDEFGVLLSEPDAAVDVAVRLLSVLAEPHEVAGSRFGVGVAVGVARPCGAGTELLEAAEAAVAQAKAAGGGCVRVVDRATGPAHGETLRTVERLRAAVLAPGPQDHLEVHYQPTVDVESGVVSGVEALVRWRRDGELVPPEEFVPLAERHGLVADLGLVVLDRAVADVAALREAAGRDVVLAVNVSAPQLHDPRFLPAVRRAVAAATPNRLVLEVTETVLVAEDVLTAATLDAAVAAGAHLTVDDFGTGYATLAYLRRRPFSAFKVDRSYVRDLETDARTRALVEGLVLLAGSMGLGLVVEGVETAGQADLLRCMGAPTQQGFLHARPAPPGELAATIRDLHERLAPARQAAERAVGPR</sequence>
<feature type="domain" description="GGDEF" evidence="2">
    <location>
        <begin position="77"/>
        <end position="208"/>
    </location>
</feature>
<organism evidence="3 4">
    <name type="scientific">Kineococcus aurantiacus</name>
    <dbReference type="NCBI Taxonomy" id="37633"/>
    <lineage>
        <taxon>Bacteria</taxon>
        <taxon>Bacillati</taxon>
        <taxon>Actinomycetota</taxon>
        <taxon>Actinomycetes</taxon>
        <taxon>Kineosporiales</taxon>
        <taxon>Kineosporiaceae</taxon>
        <taxon>Kineococcus</taxon>
    </lineage>
</organism>
<dbReference type="SMART" id="SM00267">
    <property type="entry name" value="GGDEF"/>
    <property type="match status" value="1"/>
</dbReference>
<dbReference type="PROSITE" id="PS50883">
    <property type="entry name" value="EAL"/>
    <property type="match status" value="1"/>
</dbReference>
<proteinExistence type="predicted"/>
<dbReference type="Pfam" id="PF00563">
    <property type="entry name" value="EAL"/>
    <property type="match status" value="1"/>
</dbReference>
<dbReference type="Gene3D" id="3.20.20.450">
    <property type="entry name" value="EAL domain"/>
    <property type="match status" value="1"/>
</dbReference>
<dbReference type="PANTHER" id="PTHR44757">
    <property type="entry name" value="DIGUANYLATE CYCLASE DGCP"/>
    <property type="match status" value="1"/>
</dbReference>
<dbReference type="InterPro" id="IPR043128">
    <property type="entry name" value="Rev_trsase/Diguanyl_cyclase"/>
</dbReference>
<dbReference type="InterPro" id="IPR001633">
    <property type="entry name" value="EAL_dom"/>
</dbReference>
<name>A0A7Y9J0A1_9ACTN</name>
<evidence type="ECO:0000259" key="2">
    <source>
        <dbReference type="PROSITE" id="PS50887"/>
    </source>
</evidence>
<gene>
    <name evidence="3" type="ORF">BJ968_001644</name>
</gene>
<dbReference type="Pfam" id="PF00990">
    <property type="entry name" value="GGDEF"/>
    <property type="match status" value="1"/>
</dbReference>
<dbReference type="NCBIfam" id="TIGR00254">
    <property type="entry name" value="GGDEF"/>
    <property type="match status" value="1"/>
</dbReference>
<comment type="caution">
    <text evidence="3">The sequence shown here is derived from an EMBL/GenBank/DDBJ whole genome shotgun (WGS) entry which is preliminary data.</text>
</comment>
<dbReference type="InterPro" id="IPR035919">
    <property type="entry name" value="EAL_sf"/>
</dbReference>
<keyword evidence="4" id="KW-1185">Reference proteome</keyword>
<dbReference type="InterPro" id="IPR000160">
    <property type="entry name" value="GGDEF_dom"/>
</dbReference>
<dbReference type="InterPro" id="IPR052155">
    <property type="entry name" value="Biofilm_reg_signaling"/>
</dbReference>
<dbReference type="PROSITE" id="PS50887">
    <property type="entry name" value="GGDEF"/>
    <property type="match status" value="1"/>
</dbReference>
<dbReference type="Gene3D" id="3.30.70.270">
    <property type="match status" value="1"/>
</dbReference>
<dbReference type="CDD" id="cd01949">
    <property type="entry name" value="GGDEF"/>
    <property type="match status" value="1"/>
</dbReference>
<dbReference type="EMBL" id="JACCBB010000001">
    <property type="protein sequence ID" value="NYD22104.1"/>
    <property type="molecule type" value="Genomic_DNA"/>
</dbReference>
<dbReference type="PANTHER" id="PTHR44757:SF2">
    <property type="entry name" value="BIOFILM ARCHITECTURE MAINTENANCE PROTEIN MBAA"/>
    <property type="match status" value="1"/>
</dbReference>
<dbReference type="Proteomes" id="UP000521922">
    <property type="component" value="Unassembled WGS sequence"/>
</dbReference>
<protein>
    <submittedName>
        <fullName evidence="3">Diguanylate cyclase (GGDEF)-like protein</fullName>
    </submittedName>
</protein>
<dbReference type="SMART" id="SM00052">
    <property type="entry name" value="EAL"/>
    <property type="match status" value="1"/>
</dbReference>
<dbReference type="SUPFAM" id="SSF55073">
    <property type="entry name" value="Nucleotide cyclase"/>
    <property type="match status" value="1"/>
</dbReference>
<accession>A0A7Y9J0A1</accession>
<dbReference type="CDD" id="cd01948">
    <property type="entry name" value="EAL"/>
    <property type="match status" value="1"/>
</dbReference>
<evidence type="ECO:0000259" key="1">
    <source>
        <dbReference type="PROSITE" id="PS50883"/>
    </source>
</evidence>
<feature type="domain" description="EAL" evidence="1">
    <location>
        <begin position="217"/>
        <end position="472"/>
    </location>
</feature>
<dbReference type="SUPFAM" id="SSF141868">
    <property type="entry name" value="EAL domain-like"/>
    <property type="match status" value="1"/>
</dbReference>